<organism evidence="1">
    <name type="scientific">Arundo donax</name>
    <name type="common">Giant reed</name>
    <name type="synonym">Donax arundinaceus</name>
    <dbReference type="NCBI Taxonomy" id="35708"/>
    <lineage>
        <taxon>Eukaryota</taxon>
        <taxon>Viridiplantae</taxon>
        <taxon>Streptophyta</taxon>
        <taxon>Embryophyta</taxon>
        <taxon>Tracheophyta</taxon>
        <taxon>Spermatophyta</taxon>
        <taxon>Magnoliopsida</taxon>
        <taxon>Liliopsida</taxon>
        <taxon>Poales</taxon>
        <taxon>Poaceae</taxon>
        <taxon>PACMAD clade</taxon>
        <taxon>Arundinoideae</taxon>
        <taxon>Arundineae</taxon>
        <taxon>Arundo</taxon>
    </lineage>
</organism>
<proteinExistence type="predicted"/>
<protein>
    <submittedName>
        <fullName evidence="1">Uncharacterized protein</fullName>
    </submittedName>
</protein>
<name>A0A0A9A1F0_ARUDO</name>
<accession>A0A0A9A1F0</accession>
<dbReference type="AlphaFoldDB" id="A0A0A9A1F0"/>
<reference evidence="1" key="1">
    <citation type="submission" date="2014-09" db="EMBL/GenBank/DDBJ databases">
        <authorList>
            <person name="Magalhaes I.L.F."/>
            <person name="Oliveira U."/>
            <person name="Santos F.R."/>
            <person name="Vidigal T.H.D.A."/>
            <person name="Brescovit A.D."/>
            <person name="Santos A.J."/>
        </authorList>
    </citation>
    <scope>NUCLEOTIDE SEQUENCE</scope>
    <source>
        <tissue evidence="1">Shoot tissue taken approximately 20 cm above the soil surface</tissue>
    </source>
</reference>
<reference evidence="1" key="2">
    <citation type="journal article" date="2015" name="Data Brief">
        <title>Shoot transcriptome of the giant reed, Arundo donax.</title>
        <authorList>
            <person name="Barrero R.A."/>
            <person name="Guerrero F.D."/>
            <person name="Moolhuijzen P."/>
            <person name="Goolsby J.A."/>
            <person name="Tidwell J."/>
            <person name="Bellgard S.E."/>
            <person name="Bellgard M.I."/>
        </authorList>
    </citation>
    <scope>NUCLEOTIDE SEQUENCE</scope>
    <source>
        <tissue evidence="1">Shoot tissue taken approximately 20 cm above the soil surface</tissue>
    </source>
</reference>
<sequence>MLWDCLYTWSKGIYDADASLFVELASLYIIVGR</sequence>
<evidence type="ECO:0000313" key="1">
    <source>
        <dbReference type="EMBL" id="JAD42835.1"/>
    </source>
</evidence>
<dbReference type="EMBL" id="GBRH01255060">
    <property type="protein sequence ID" value="JAD42835.1"/>
    <property type="molecule type" value="Transcribed_RNA"/>
</dbReference>